<comment type="caution">
    <text evidence="1">The sequence shown here is derived from an EMBL/GenBank/DDBJ whole genome shotgun (WGS) entry which is preliminary data.</text>
</comment>
<proteinExistence type="predicted"/>
<sequence length="99" mass="10910">MISQEEIHKILAEALRMTQEGGDVSHKYSPSLSLMGTDGILDSLDTMLFLDNIDDLLTKKMGKSVAVAMDSAFEHEDNPYQTMQSLAEYLVSVLNGEEG</sequence>
<dbReference type="EMBL" id="JACHGO010000002">
    <property type="protein sequence ID" value="MBB5142943.1"/>
    <property type="molecule type" value="Genomic_DNA"/>
</dbReference>
<evidence type="ECO:0000313" key="2">
    <source>
        <dbReference type="Proteomes" id="UP000539075"/>
    </source>
</evidence>
<organism evidence="1 2">
    <name type="scientific">Desulfovibrio intestinalis</name>
    <dbReference type="NCBI Taxonomy" id="58621"/>
    <lineage>
        <taxon>Bacteria</taxon>
        <taxon>Pseudomonadati</taxon>
        <taxon>Thermodesulfobacteriota</taxon>
        <taxon>Desulfovibrionia</taxon>
        <taxon>Desulfovibrionales</taxon>
        <taxon>Desulfovibrionaceae</taxon>
        <taxon>Desulfovibrio</taxon>
    </lineage>
</organism>
<accession>A0A7W8BZR2</accession>
<dbReference type="Proteomes" id="UP000539075">
    <property type="component" value="Unassembled WGS sequence"/>
</dbReference>
<keyword evidence="2" id="KW-1185">Reference proteome</keyword>
<name>A0A7W8BZR2_9BACT</name>
<reference evidence="1 2" key="1">
    <citation type="submission" date="2020-08" db="EMBL/GenBank/DDBJ databases">
        <title>Genomic Encyclopedia of Type Strains, Phase IV (KMG-IV): sequencing the most valuable type-strain genomes for metagenomic binning, comparative biology and taxonomic classification.</title>
        <authorList>
            <person name="Goeker M."/>
        </authorList>
    </citation>
    <scope>NUCLEOTIDE SEQUENCE [LARGE SCALE GENOMIC DNA]</scope>
    <source>
        <strain evidence="1 2">DSM 11275</strain>
    </source>
</reference>
<dbReference type="AlphaFoldDB" id="A0A7W8BZR2"/>
<dbReference type="RefSeq" id="WP_183718297.1">
    <property type="nucleotide sequence ID" value="NZ_JACHGO010000002.1"/>
</dbReference>
<protein>
    <submittedName>
        <fullName evidence="1">Acyl carrier protein</fullName>
    </submittedName>
</protein>
<gene>
    <name evidence="1" type="ORF">HNQ38_001022</name>
</gene>
<evidence type="ECO:0000313" key="1">
    <source>
        <dbReference type="EMBL" id="MBB5142943.1"/>
    </source>
</evidence>